<organism evidence="5 6">
    <name type="scientific">Oculimacula yallundae</name>
    <dbReference type="NCBI Taxonomy" id="86028"/>
    <lineage>
        <taxon>Eukaryota</taxon>
        <taxon>Fungi</taxon>
        <taxon>Dikarya</taxon>
        <taxon>Ascomycota</taxon>
        <taxon>Pezizomycotina</taxon>
        <taxon>Leotiomycetes</taxon>
        <taxon>Helotiales</taxon>
        <taxon>Ploettnerulaceae</taxon>
        <taxon>Oculimacula</taxon>
    </lineage>
</organism>
<keyword evidence="6" id="KW-1185">Reference proteome</keyword>
<keyword evidence="2" id="KW-1133">Transmembrane helix</keyword>
<keyword evidence="2" id="KW-0812">Transmembrane</keyword>
<protein>
    <recommendedName>
        <fullName evidence="7">AMP-dependent synthetase/ligase domain-containing protein</fullName>
    </recommendedName>
</protein>
<dbReference type="Pfam" id="PF13193">
    <property type="entry name" value="AMP-binding_C"/>
    <property type="match status" value="1"/>
</dbReference>
<gene>
    <name evidence="5" type="ORF">VTL71DRAFT_1660</name>
</gene>
<evidence type="ECO:0000259" key="4">
    <source>
        <dbReference type="Pfam" id="PF13193"/>
    </source>
</evidence>
<comment type="caution">
    <text evidence="5">The sequence shown here is derived from an EMBL/GenBank/DDBJ whole genome shotgun (WGS) entry which is preliminary data.</text>
</comment>
<dbReference type="InterPro" id="IPR045851">
    <property type="entry name" value="AMP-bd_C_sf"/>
</dbReference>
<dbReference type="CDD" id="cd04433">
    <property type="entry name" value="AFD_class_I"/>
    <property type="match status" value="1"/>
</dbReference>
<feature type="transmembrane region" description="Helical" evidence="2">
    <location>
        <begin position="83"/>
        <end position="104"/>
    </location>
</feature>
<evidence type="ECO:0008006" key="7">
    <source>
        <dbReference type="Google" id="ProtNLM"/>
    </source>
</evidence>
<feature type="domain" description="AMP-dependent synthetase/ligase" evidence="3">
    <location>
        <begin position="68"/>
        <end position="377"/>
    </location>
</feature>
<evidence type="ECO:0000313" key="5">
    <source>
        <dbReference type="EMBL" id="KAL2067236.1"/>
    </source>
</evidence>
<dbReference type="Pfam" id="PF00501">
    <property type="entry name" value="AMP-binding"/>
    <property type="match status" value="1"/>
</dbReference>
<dbReference type="InterPro" id="IPR025110">
    <property type="entry name" value="AMP-bd_C"/>
</dbReference>
<dbReference type="InterPro" id="IPR020845">
    <property type="entry name" value="AMP-binding_CS"/>
</dbReference>
<comment type="similarity">
    <text evidence="1">Belongs to the ATP-dependent AMP-binding enzyme family.</text>
</comment>
<reference evidence="5 6" key="1">
    <citation type="journal article" date="2024" name="Commun. Biol.">
        <title>Comparative genomic analysis of thermophilic fungi reveals convergent evolutionary adaptations and gene losses.</title>
        <authorList>
            <person name="Steindorff A.S."/>
            <person name="Aguilar-Pontes M.V."/>
            <person name="Robinson A.J."/>
            <person name="Andreopoulos B."/>
            <person name="LaButti K."/>
            <person name="Kuo A."/>
            <person name="Mondo S."/>
            <person name="Riley R."/>
            <person name="Otillar R."/>
            <person name="Haridas S."/>
            <person name="Lipzen A."/>
            <person name="Grimwood J."/>
            <person name="Schmutz J."/>
            <person name="Clum A."/>
            <person name="Reid I.D."/>
            <person name="Moisan M.C."/>
            <person name="Butler G."/>
            <person name="Nguyen T.T.M."/>
            <person name="Dewar K."/>
            <person name="Conant G."/>
            <person name="Drula E."/>
            <person name="Henrissat B."/>
            <person name="Hansel C."/>
            <person name="Singer S."/>
            <person name="Hutchinson M.I."/>
            <person name="de Vries R.P."/>
            <person name="Natvig D.O."/>
            <person name="Powell A.J."/>
            <person name="Tsang A."/>
            <person name="Grigoriev I.V."/>
        </authorList>
    </citation>
    <scope>NUCLEOTIDE SEQUENCE [LARGE SCALE GENOMIC DNA]</scope>
    <source>
        <strain evidence="5 6">CBS 494.80</strain>
    </source>
</reference>
<dbReference type="Gene3D" id="3.40.50.12780">
    <property type="entry name" value="N-terminal domain of ligase-like"/>
    <property type="match status" value="1"/>
</dbReference>
<dbReference type="Proteomes" id="UP001595075">
    <property type="component" value="Unassembled WGS sequence"/>
</dbReference>
<dbReference type="SUPFAM" id="SSF56801">
    <property type="entry name" value="Acetyl-CoA synthetase-like"/>
    <property type="match status" value="1"/>
</dbReference>
<dbReference type="InterPro" id="IPR042099">
    <property type="entry name" value="ANL_N_sf"/>
</dbReference>
<dbReference type="PROSITE" id="PS00455">
    <property type="entry name" value="AMP_BINDING"/>
    <property type="match status" value="1"/>
</dbReference>
<name>A0ABR4CCP1_9HELO</name>
<evidence type="ECO:0000256" key="1">
    <source>
        <dbReference type="ARBA" id="ARBA00006432"/>
    </source>
</evidence>
<evidence type="ECO:0000256" key="2">
    <source>
        <dbReference type="SAM" id="Phobius"/>
    </source>
</evidence>
<dbReference type="PANTHER" id="PTHR43201">
    <property type="entry name" value="ACYL-COA SYNTHETASE"/>
    <property type="match status" value="1"/>
</dbReference>
<feature type="domain" description="AMP-binding enzyme C-terminal" evidence="4">
    <location>
        <begin position="442"/>
        <end position="525"/>
    </location>
</feature>
<dbReference type="Gene3D" id="3.30.300.30">
    <property type="match status" value="1"/>
</dbReference>
<dbReference type="EMBL" id="JAZHXI010000010">
    <property type="protein sequence ID" value="KAL2067236.1"/>
    <property type="molecule type" value="Genomic_DNA"/>
</dbReference>
<accession>A0ABR4CCP1</accession>
<sequence>MQLSFPRLSPFLELIQLAQRDPSKIVLRDHCTSKTATAGQLLHSAAFLRSKIQAALGSDDNKGAKQCNKDRFIFLIAPPGLEYVAAMLAIISLGAGMSAHSLVIRPEEMIRFFKIAKPLALLYTSDLSAKVCAIKAASVEMENESELMIPFLEIQIDQSICHVSQDYVLEDYSSFASDQLGTLFFTSGTSGNPKGVIHSYAALLASARERIESWDLTEHDMVLCQKPGNWMGGIFGILPTLIAGACLETCAGVFDSKWFWERIRQGGLSVFSIAPEGYDRFAEYFDDNIASLPSVQKERYLDGLTAAKFAGATGSRLLPHTQNRWTDLRRGKPLLNLYGSTEVTLICGMSWKNPNYPDMCSVGQAVPGVEVRLVEGEVRLKAPTMFSRYLSEDPTQTEQAFDSEGYFKTGDCAEKLENCYILHGRANIDVMHFWGFTLHTSEIESALSTLPYVADAVVFPIDDEECQQRAAAIIRTDPSYKFKVPSLKNLRDDLTQRTGLMQFKQPTVVYWLQEGEEISVTANGKVSKKLTKTKLFVDGWQSQKNVEVLDLKEMEYWRMGGTISNSSRDNTFGTRGYK</sequence>
<evidence type="ECO:0000313" key="6">
    <source>
        <dbReference type="Proteomes" id="UP001595075"/>
    </source>
</evidence>
<evidence type="ECO:0000259" key="3">
    <source>
        <dbReference type="Pfam" id="PF00501"/>
    </source>
</evidence>
<dbReference type="PANTHER" id="PTHR43201:SF8">
    <property type="entry name" value="ACYL-COA SYNTHETASE FAMILY MEMBER 3"/>
    <property type="match status" value="1"/>
</dbReference>
<proteinExistence type="inferred from homology"/>
<dbReference type="InterPro" id="IPR000873">
    <property type="entry name" value="AMP-dep_synth/lig_dom"/>
</dbReference>
<keyword evidence="2" id="KW-0472">Membrane</keyword>